<dbReference type="EMBL" id="JAIZAY010000007">
    <property type="protein sequence ID" value="KAJ8039507.1"/>
    <property type="molecule type" value="Genomic_DNA"/>
</dbReference>
<proteinExistence type="predicted"/>
<evidence type="ECO:0000313" key="2">
    <source>
        <dbReference type="Proteomes" id="UP001152320"/>
    </source>
</evidence>
<protein>
    <submittedName>
        <fullName evidence="1">Uncharacterized protein</fullName>
    </submittedName>
</protein>
<dbReference type="OrthoDB" id="6782675at2759"/>
<dbReference type="Proteomes" id="UP001152320">
    <property type="component" value="Chromosome 7"/>
</dbReference>
<reference evidence="1" key="1">
    <citation type="submission" date="2021-10" db="EMBL/GenBank/DDBJ databases">
        <title>Tropical sea cucumber genome reveals ecological adaptation and Cuvierian tubules defense mechanism.</title>
        <authorList>
            <person name="Chen T."/>
        </authorList>
    </citation>
    <scope>NUCLEOTIDE SEQUENCE</scope>
    <source>
        <strain evidence="1">Nanhai2018</strain>
        <tissue evidence="1">Muscle</tissue>
    </source>
</reference>
<name>A0A9Q1H8C7_HOLLE</name>
<organism evidence="1 2">
    <name type="scientific">Holothuria leucospilota</name>
    <name type="common">Black long sea cucumber</name>
    <name type="synonym">Mertensiothuria leucospilota</name>
    <dbReference type="NCBI Taxonomy" id="206669"/>
    <lineage>
        <taxon>Eukaryota</taxon>
        <taxon>Metazoa</taxon>
        <taxon>Echinodermata</taxon>
        <taxon>Eleutherozoa</taxon>
        <taxon>Echinozoa</taxon>
        <taxon>Holothuroidea</taxon>
        <taxon>Aspidochirotacea</taxon>
        <taxon>Aspidochirotida</taxon>
        <taxon>Holothuriidae</taxon>
        <taxon>Holothuria</taxon>
    </lineage>
</organism>
<gene>
    <name evidence="1" type="ORF">HOLleu_17253</name>
</gene>
<evidence type="ECO:0000313" key="1">
    <source>
        <dbReference type="EMBL" id="KAJ8039507.1"/>
    </source>
</evidence>
<comment type="caution">
    <text evidence="1">The sequence shown here is derived from an EMBL/GenBank/DDBJ whole genome shotgun (WGS) entry which is preliminary data.</text>
</comment>
<dbReference type="AlphaFoldDB" id="A0A9Q1H8C7"/>
<sequence>MGVPGRQVISGYGSPTDVISQVVDYMEPSIPSFPASFVRDTVHFLDKLRKLGPLDKDTIIATVDVVSLYLSIPHTDGLEALRTCPQTISDTSLEMGWMATARHKELMCIGRFNTLIGTY</sequence>
<keyword evidence="2" id="KW-1185">Reference proteome</keyword>
<accession>A0A9Q1H8C7</accession>